<dbReference type="RefSeq" id="WP_301066129.1">
    <property type="nucleotide sequence ID" value="NZ_CP118710.1"/>
</dbReference>
<dbReference type="Proteomes" id="UP001239257">
    <property type="component" value="Chromosome 2"/>
</dbReference>
<dbReference type="AlphaFoldDB" id="A0AAX3U765"/>
<sequence length="132" mass="15628">MIESIPVNFGAIRYFLDMLRHKPEHNTLVVGKQFDSNKLFAVALVDDAKIAGFYVYPNCRLLFWRRWSMRRECIYVYDVKTDSAIDPNGFFSDAYPLSEKESRIYRKYGYNVIVKTRLRNYSISDTFRLDDA</sequence>
<name>A0AAX3U765_9VIBR</name>
<reference evidence="1" key="1">
    <citation type="submission" date="2022-02" db="EMBL/GenBank/DDBJ databases">
        <title>Emergence and expansion in Europe of a Vibrio aestuarianus clonal complex pathogenic for oysters.</title>
        <authorList>
            <person name="Mesnil A."/>
            <person name="Travers M.-A."/>
        </authorList>
    </citation>
    <scope>NUCLEOTIDE SEQUENCE</scope>
    <source>
        <strain evidence="1">U29</strain>
    </source>
</reference>
<proteinExistence type="predicted"/>
<gene>
    <name evidence="1" type="ORF">PYE51_17020</name>
</gene>
<accession>A0AAX3U765</accession>
<evidence type="ECO:0000313" key="2">
    <source>
        <dbReference type="Proteomes" id="UP001239257"/>
    </source>
</evidence>
<protein>
    <submittedName>
        <fullName evidence="1">Uncharacterized protein</fullName>
    </submittedName>
</protein>
<evidence type="ECO:0000313" key="1">
    <source>
        <dbReference type="EMBL" id="WGK83071.1"/>
    </source>
</evidence>
<dbReference type="EMBL" id="CP118710">
    <property type="protein sequence ID" value="WGK83071.1"/>
    <property type="molecule type" value="Genomic_DNA"/>
</dbReference>
<organism evidence="1 2">
    <name type="scientific">Vibrio aestuarianus</name>
    <dbReference type="NCBI Taxonomy" id="28171"/>
    <lineage>
        <taxon>Bacteria</taxon>
        <taxon>Pseudomonadati</taxon>
        <taxon>Pseudomonadota</taxon>
        <taxon>Gammaproteobacteria</taxon>
        <taxon>Vibrionales</taxon>
        <taxon>Vibrionaceae</taxon>
        <taxon>Vibrio</taxon>
    </lineage>
</organism>